<feature type="transmembrane region" description="Helical" evidence="6">
    <location>
        <begin position="219"/>
        <end position="240"/>
    </location>
</feature>
<dbReference type="OrthoDB" id="1181826at2759"/>
<accession>A0A5N6RLQ1</accession>
<reference evidence="7 8" key="1">
    <citation type="submission" date="2019-06" db="EMBL/GenBank/DDBJ databases">
        <title>A chromosomal-level reference genome of Carpinus fangiana (Coryloideae, Betulaceae).</title>
        <authorList>
            <person name="Yang X."/>
            <person name="Wang Z."/>
            <person name="Zhang L."/>
            <person name="Hao G."/>
            <person name="Liu J."/>
            <person name="Yang Y."/>
        </authorList>
    </citation>
    <scope>NUCLEOTIDE SEQUENCE [LARGE SCALE GENOMIC DNA]</scope>
    <source>
        <strain evidence="7">Cfa_2016G</strain>
        <tissue evidence="7">Leaf</tissue>
    </source>
</reference>
<keyword evidence="5 6" id="KW-0472">Membrane</keyword>
<evidence type="ECO:0000313" key="7">
    <source>
        <dbReference type="EMBL" id="KAE8099246.1"/>
    </source>
</evidence>
<keyword evidence="8" id="KW-1185">Reference proteome</keyword>
<dbReference type="Pfam" id="PF00854">
    <property type="entry name" value="PTR2"/>
    <property type="match status" value="1"/>
</dbReference>
<evidence type="ECO:0000256" key="4">
    <source>
        <dbReference type="ARBA" id="ARBA00022989"/>
    </source>
</evidence>
<dbReference type="GO" id="GO:0022857">
    <property type="term" value="F:transmembrane transporter activity"/>
    <property type="evidence" value="ECO:0007669"/>
    <property type="project" value="InterPro"/>
</dbReference>
<sequence>MSTLAVVSDDTGNCRGYKPDCIGDTQKALFFTALVLIAVGKSGNLTSIKSFRDQQQMEIKRPSDQEVERKMPWKLAGMLAVILLPIFGGIALPFIKPWSVRFGIPAICTIAATLLFMSGSSSYIHHRPQGSPLTTVSRVFVASASKIFCHLPQDADQLYEKKHQPSEGLRFVPHTRSLRFLDKAAIIVPTQTVEHQEQSRWKLCRVTEVEETKIFIRMIPMWVTFTMCGVVSSIGETYFLEQANHMNRKVGKLKVPLTMLPIFYKIAKSTLAKLYVKVAEKFTEKGSGKYVAPVGNIAAMLFSILCCVTAAKMETMRLEVIKNHMLLDKPNHKIPMSMFWLLPQFLFLGALDGISGKSIPDFFTSQVPASMRPLMEIFTWVAFGAGTMGSVLSVHVVGKVSESRGKPSWFQDTLNESHLNNYYWVLTIWSSINLVLYILVAIWYPYQDPPRDRVDLNQVELL</sequence>
<feature type="transmembrane region" description="Helical" evidence="6">
    <location>
        <begin position="98"/>
        <end position="117"/>
    </location>
</feature>
<feature type="transmembrane region" description="Helical" evidence="6">
    <location>
        <begin position="422"/>
        <end position="446"/>
    </location>
</feature>
<evidence type="ECO:0000256" key="3">
    <source>
        <dbReference type="ARBA" id="ARBA00022692"/>
    </source>
</evidence>
<keyword evidence="3 6" id="KW-0812">Transmembrane</keyword>
<feature type="transmembrane region" description="Helical" evidence="6">
    <location>
        <begin position="334"/>
        <end position="351"/>
    </location>
</feature>
<dbReference type="InterPro" id="IPR036259">
    <property type="entry name" value="MFS_trans_sf"/>
</dbReference>
<dbReference type="Proteomes" id="UP000327013">
    <property type="component" value="Chromosome 7"/>
</dbReference>
<comment type="subcellular location">
    <subcellularLocation>
        <location evidence="1">Membrane</location>
        <topology evidence="1">Multi-pass membrane protein</topology>
    </subcellularLocation>
</comment>
<keyword evidence="4 6" id="KW-1133">Transmembrane helix</keyword>
<feature type="transmembrane region" description="Helical" evidence="6">
    <location>
        <begin position="377"/>
        <end position="401"/>
    </location>
</feature>
<feature type="transmembrane region" description="Helical" evidence="6">
    <location>
        <begin position="72"/>
        <end position="92"/>
    </location>
</feature>
<protein>
    <submittedName>
        <fullName evidence="7">Uncharacterized protein</fullName>
    </submittedName>
</protein>
<dbReference type="PANTHER" id="PTHR11654">
    <property type="entry name" value="OLIGOPEPTIDE TRANSPORTER-RELATED"/>
    <property type="match status" value="1"/>
</dbReference>
<organism evidence="7 8">
    <name type="scientific">Carpinus fangiana</name>
    <dbReference type="NCBI Taxonomy" id="176857"/>
    <lineage>
        <taxon>Eukaryota</taxon>
        <taxon>Viridiplantae</taxon>
        <taxon>Streptophyta</taxon>
        <taxon>Embryophyta</taxon>
        <taxon>Tracheophyta</taxon>
        <taxon>Spermatophyta</taxon>
        <taxon>Magnoliopsida</taxon>
        <taxon>eudicotyledons</taxon>
        <taxon>Gunneridae</taxon>
        <taxon>Pentapetalae</taxon>
        <taxon>rosids</taxon>
        <taxon>fabids</taxon>
        <taxon>Fagales</taxon>
        <taxon>Betulaceae</taxon>
        <taxon>Carpinus</taxon>
    </lineage>
</organism>
<comment type="similarity">
    <text evidence="2">Belongs to the major facilitator superfamily. Proton-dependent oligopeptide transporter (POT/PTR) (TC 2.A.17) family.</text>
</comment>
<proteinExistence type="inferred from homology"/>
<dbReference type="Gene3D" id="1.20.1250.20">
    <property type="entry name" value="MFS general substrate transporter like domains"/>
    <property type="match status" value="1"/>
</dbReference>
<dbReference type="GO" id="GO:0016020">
    <property type="term" value="C:membrane"/>
    <property type="evidence" value="ECO:0007669"/>
    <property type="project" value="UniProtKB-SubCell"/>
</dbReference>
<dbReference type="AlphaFoldDB" id="A0A5N6RLQ1"/>
<evidence type="ECO:0000313" key="8">
    <source>
        <dbReference type="Proteomes" id="UP000327013"/>
    </source>
</evidence>
<evidence type="ECO:0000256" key="6">
    <source>
        <dbReference type="SAM" id="Phobius"/>
    </source>
</evidence>
<dbReference type="EMBL" id="CM017327">
    <property type="protein sequence ID" value="KAE8099246.1"/>
    <property type="molecule type" value="Genomic_DNA"/>
</dbReference>
<dbReference type="InterPro" id="IPR000109">
    <property type="entry name" value="POT_fam"/>
</dbReference>
<evidence type="ECO:0000256" key="1">
    <source>
        <dbReference type="ARBA" id="ARBA00004141"/>
    </source>
</evidence>
<name>A0A5N6RLQ1_9ROSI</name>
<evidence type="ECO:0000256" key="5">
    <source>
        <dbReference type="ARBA" id="ARBA00023136"/>
    </source>
</evidence>
<feature type="transmembrane region" description="Helical" evidence="6">
    <location>
        <begin position="290"/>
        <end position="313"/>
    </location>
</feature>
<feature type="transmembrane region" description="Helical" evidence="6">
    <location>
        <begin position="28"/>
        <end position="51"/>
    </location>
</feature>
<gene>
    <name evidence="7" type="ORF">FH972_017243</name>
</gene>
<evidence type="ECO:0000256" key="2">
    <source>
        <dbReference type="ARBA" id="ARBA00005982"/>
    </source>
</evidence>